<organism evidence="6 7">
    <name type="scientific">Belliella kenyensis</name>
    <dbReference type="NCBI Taxonomy" id="1472724"/>
    <lineage>
        <taxon>Bacteria</taxon>
        <taxon>Pseudomonadati</taxon>
        <taxon>Bacteroidota</taxon>
        <taxon>Cytophagia</taxon>
        <taxon>Cytophagales</taxon>
        <taxon>Cyclobacteriaceae</taxon>
        <taxon>Belliella</taxon>
    </lineage>
</organism>
<dbReference type="InterPro" id="IPR002563">
    <property type="entry name" value="Flavin_Rdtase-like_dom"/>
</dbReference>
<evidence type="ECO:0000259" key="5">
    <source>
        <dbReference type="SMART" id="SM00903"/>
    </source>
</evidence>
<evidence type="ECO:0000256" key="1">
    <source>
        <dbReference type="ARBA" id="ARBA00001917"/>
    </source>
</evidence>
<dbReference type="EC" id="1.5.1.-" evidence="6"/>
<evidence type="ECO:0000313" key="7">
    <source>
        <dbReference type="Proteomes" id="UP001595766"/>
    </source>
</evidence>
<accession>A0ABV8EPM8</accession>
<reference evidence="7" key="1">
    <citation type="journal article" date="2019" name="Int. J. Syst. Evol. Microbiol.">
        <title>The Global Catalogue of Microorganisms (GCM) 10K type strain sequencing project: providing services to taxonomists for standard genome sequencing and annotation.</title>
        <authorList>
            <consortium name="The Broad Institute Genomics Platform"/>
            <consortium name="The Broad Institute Genome Sequencing Center for Infectious Disease"/>
            <person name="Wu L."/>
            <person name="Ma J."/>
        </authorList>
    </citation>
    <scope>NUCLEOTIDE SEQUENCE [LARGE SCALE GENOMIC DNA]</scope>
    <source>
        <strain evidence="7">CECT 8551</strain>
    </source>
</reference>
<dbReference type="Gene3D" id="2.30.110.10">
    <property type="entry name" value="Electron Transport, Fmn-binding Protein, Chain A"/>
    <property type="match status" value="1"/>
</dbReference>
<proteinExistence type="inferred from homology"/>
<dbReference type="SMART" id="SM00903">
    <property type="entry name" value="Flavin_Reduct"/>
    <property type="match status" value="1"/>
</dbReference>
<dbReference type="PANTHER" id="PTHR33798">
    <property type="entry name" value="FLAVOPROTEIN OXYGENASE"/>
    <property type="match status" value="1"/>
</dbReference>
<dbReference type="RefSeq" id="WP_376856799.1">
    <property type="nucleotide sequence ID" value="NZ_JAKZGR010000002.1"/>
</dbReference>
<evidence type="ECO:0000256" key="4">
    <source>
        <dbReference type="ARBA" id="ARBA00038054"/>
    </source>
</evidence>
<keyword evidence="2" id="KW-0285">Flavoprotein</keyword>
<comment type="caution">
    <text evidence="6">The sequence shown here is derived from an EMBL/GenBank/DDBJ whole genome shotgun (WGS) entry which is preliminary data.</text>
</comment>
<dbReference type="InterPro" id="IPR012349">
    <property type="entry name" value="Split_barrel_FMN-bd"/>
</dbReference>
<keyword evidence="3" id="KW-0288">FMN</keyword>
<keyword evidence="6" id="KW-0560">Oxidoreductase</keyword>
<dbReference type="GO" id="GO:0016491">
    <property type="term" value="F:oxidoreductase activity"/>
    <property type="evidence" value="ECO:0007669"/>
    <property type="project" value="UniProtKB-KW"/>
</dbReference>
<gene>
    <name evidence="6" type="ORF">ACFOUP_12030</name>
</gene>
<evidence type="ECO:0000256" key="2">
    <source>
        <dbReference type="ARBA" id="ARBA00022630"/>
    </source>
</evidence>
<feature type="domain" description="Flavin reductase like" evidence="5">
    <location>
        <begin position="20"/>
        <end position="178"/>
    </location>
</feature>
<sequence>MMIIDPKNATAGEFQAILQGAVAPRPIAFASTIDTDGQVNLSPFSYFNVFSANPPILVFSPARRVRDNTNKHTLENVEAVREVVINIVSFSMVEQMSLSSTEYEKGVNEFQKSGLTEEPSLLVTPPRVKEAPVAFECKVTDIISLGDQGGAGNLVICEVLLARVKEEVLDAKGSIDPFKLDAVSRMGGNWYCRANGAALFEIPKPLRTKGIGVDQIPDAIKNSHVLTGNNLGRLGNVEALPSKFDILNYGDRPEIAEMKVRFQNDPESLQYYLQEHAKELLEQGLVAEAWMVLLQT</sequence>
<dbReference type="Proteomes" id="UP001595766">
    <property type="component" value="Unassembled WGS sequence"/>
</dbReference>
<comment type="cofactor">
    <cofactor evidence="1">
        <name>FMN</name>
        <dbReference type="ChEBI" id="CHEBI:58210"/>
    </cofactor>
</comment>
<dbReference type="Pfam" id="PF01613">
    <property type="entry name" value="Flavin_Reduct"/>
    <property type="match status" value="1"/>
</dbReference>
<evidence type="ECO:0000313" key="6">
    <source>
        <dbReference type="EMBL" id="MFC3977108.1"/>
    </source>
</evidence>
<name>A0ABV8EPM8_9BACT</name>
<dbReference type="PANTHER" id="PTHR33798:SF5">
    <property type="entry name" value="FLAVIN REDUCTASE LIKE DOMAIN-CONTAINING PROTEIN"/>
    <property type="match status" value="1"/>
</dbReference>
<dbReference type="EMBL" id="JBHSAV010000053">
    <property type="protein sequence ID" value="MFC3977108.1"/>
    <property type="molecule type" value="Genomic_DNA"/>
</dbReference>
<dbReference type="SUPFAM" id="SSF50475">
    <property type="entry name" value="FMN-binding split barrel"/>
    <property type="match status" value="1"/>
</dbReference>
<comment type="similarity">
    <text evidence="4">Belongs to the flavoredoxin family.</text>
</comment>
<protein>
    <submittedName>
        <fullName evidence="6">Flavin reductase family protein</fullName>
        <ecNumber evidence="6">1.5.1.-</ecNumber>
    </submittedName>
</protein>
<keyword evidence="7" id="KW-1185">Reference proteome</keyword>
<evidence type="ECO:0000256" key="3">
    <source>
        <dbReference type="ARBA" id="ARBA00022643"/>
    </source>
</evidence>